<evidence type="ECO:0000313" key="1">
    <source>
        <dbReference type="EMBL" id="QWS68205.1"/>
    </source>
</evidence>
<name>A0A8F2D9G3_9CAUD</name>
<dbReference type="RefSeq" id="YP_010755829.1">
    <property type="nucleotide sequence ID" value="NC_073474.1"/>
</dbReference>
<dbReference type="Proteomes" id="UP000683422">
    <property type="component" value="Segment"/>
</dbReference>
<gene>
    <name evidence="1" type="primary">88</name>
    <name evidence="1" type="ORF">SEA_VANLEE_88</name>
</gene>
<dbReference type="GeneID" id="80020500"/>
<proteinExistence type="predicted"/>
<organism evidence="1 2">
    <name type="scientific">Gordonia phage VanLee</name>
    <dbReference type="NCBI Taxonomy" id="2845816"/>
    <lineage>
        <taxon>Viruses</taxon>
        <taxon>Duplodnaviria</taxon>
        <taxon>Heunggongvirae</taxon>
        <taxon>Uroviricota</taxon>
        <taxon>Caudoviricetes</taxon>
        <taxon>Kruegerviridae</taxon>
        <taxon>Vanleevirus</taxon>
        <taxon>Vanleevirus vanlee</taxon>
    </lineage>
</organism>
<dbReference type="EMBL" id="MZ028627">
    <property type="protein sequence ID" value="QWS68205.1"/>
    <property type="molecule type" value="Genomic_DNA"/>
</dbReference>
<evidence type="ECO:0000313" key="2">
    <source>
        <dbReference type="Proteomes" id="UP000683422"/>
    </source>
</evidence>
<protein>
    <submittedName>
        <fullName evidence="1">Nuclease</fullName>
    </submittedName>
</protein>
<keyword evidence="2" id="KW-1185">Reference proteome</keyword>
<dbReference type="KEGG" id="vg:80020500"/>
<sequence length="285" mass="32034">MNRALRAVADDETPPPLTAVDVRAMLTRHYLPENRPPAGILAFEIGSPDGRRNADALWAPLTLAGKRALIGHEIKVSRSDVAAELADLTKADAWARYCDQWWLTVSDPKLVEGFEIPEHWGIMAPPSGRRTRSMTIVRPAPELRPIDKAPAFHRLLTWCERRHEAETSAARADLHWRVREVERLTEQLQRAQLSGEPGMTGLSADVELVRKVVAFIREGHQYLHYTNQDEFARLVADAILDRDTVTTATNSMRNHLRGLRRTLAEQVEPAGFIAERLDAALKEAP</sequence>
<reference evidence="1" key="1">
    <citation type="submission" date="2021-04" db="EMBL/GenBank/DDBJ databases">
        <authorList>
            <person name="Barnhill K.B."/>
            <person name="Biggs A.M."/>
            <person name="Bland J."/>
            <person name="Choudhary H.M."/>
            <person name="Crogan R.E."/>
            <person name="Finocchiaro A.B."/>
            <person name="Franco V."/>
            <person name="Fuller T.A."/>
            <person name="Hanwacker C.G."/>
            <person name="Howard Z.E."/>
            <person name="Iqbal M."/>
            <person name="Mathew A.M."/>
            <person name="Miller S."/>
            <person name="Padhye S."/>
            <person name="Rainey E."/>
            <person name="Rodriguez A."/>
            <person name="Stewart E."/>
            <person name="Otero L.A."/>
            <person name="Chase M.A."/>
            <person name="Pollenz R.S."/>
            <person name="Garlena R.A."/>
            <person name="Russell D.A."/>
            <person name="Jacobs-Sera D."/>
            <person name="Hatfull G.F."/>
        </authorList>
    </citation>
    <scope>NUCLEOTIDE SEQUENCE</scope>
</reference>
<accession>A0A8F2D9G3</accession>